<keyword evidence="2" id="KW-0723">Serine/threonine-protein kinase</keyword>
<dbReference type="Pfam" id="PF13405">
    <property type="entry name" value="EF-hand_6"/>
    <property type="match status" value="1"/>
</dbReference>
<comment type="caution">
    <text evidence="11">The sequence shown here is derived from an EMBL/GenBank/DDBJ whole genome shotgun (WGS) entry which is preliminary data.</text>
</comment>
<dbReference type="InterPro" id="IPR000719">
    <property type="entry name" value="Prot_kinase_dom"/>
</dbReference>
<gene>
    <name evidence="11" type="ORF">TIFTF001_016323</name>
</gene>
<evidence type="ECO:0000256" key="2">
    <source>
        <dbReference type="ARBA" id="ARBA00022527"/>
    </source>
</evidence>
<accession>A0AA88AJD8</accession>
<dbReference type="InterPro" id="IPR011992">
    <property type="entry name" value="EF-hand-dom_pair"/>
</dbReference>
<evidence type="ECO:0000256" key="6">
    <source>
        <dbReference type="ARBA" id="ARBA00022777"/>
    </source>
</evidence>
<dbReference type="Gene3D" id="1.10.510.10">
    <property type="entry name" value="Transferase(Phosphotransferase) domain 1"/>
    <property type="match status" value="1"/>
</dbReference>
<dbReference type="PANTHER" id="PTHR24349">
    <property type="entry name" value="SERINE/THREONINE-PROTEIN KINASE"/>
    <property type="match status" value="1"/>
</dbReference>
<dbReference type="InterPro" id="IPR050205">
    <property type="entry name" value="CDPK_Ser/Thr_kinases"/>
</dbReference>
<keyword evidence="8" id="KW-0067">ATP-binding</keyword>
<evidence type="ECO:0000259" key="10">
    <source>
        <dbReference type="PROSITE" id="PS50222"/>
    </source>
</evidence>
<dbReference type="InterPro" id="IPR002048">
    <property type="entry name" value="EF_hand_dom"/>
</dbReference>
<dbReference type="GO" id="GO:0005509">
    <property type="term" value="F:calcium ion binding"/>
    <property type="evidence" value="ECO:0007669"/>
    <property type="project" value="InterPro"/>
</dbReference>
<dbReference type="InterPro" id="IPR018247">
    <property type="entry name" value="EF_Hand_1_Ca_BS"/>
</dbReference>
<evidence type="ECO:0000256" key="1">
    <source>
        <dbReference type="ARBA" id="ARBA00005354"/>
    </source>
</evidence>
<dbReference type="Pfam" id="PF00069">
    <property type="entry name" value="Pkinase"/>
    <property type="match status" value="1"/>
</dbReference>
<dbReference type="SMART" id="SM00054">
    <property type="entry name" value="EFh"/>
    <property type="match status" value="1"/>
</dbReference>
<keyword evidence="5" id="KW-0547">Nucleotide-binding</keyword>
<evidence type="ECO:0000259" key="9">
    <source>
        <dbReference type="PROSITE" id="PS50011"/>
    </source>
</evidence>
<dbReference type="InterPro" id="IPR011009">
    <property type="entry name" value="Kinase-like_dom_sf"/>
</dbReference>
<evidence type="ECO:0000313" key="12">
    <source>
        <dbReference type="Proteomes" id="UP001187192"/>
    </source>
</evidence>
<evidence type="ECO:0000256" key="8">
    <source>
        <dbReference type="ARBA" id="ARBA00022840"/>
    </source>
</evidence>
<dbReference type="CDD" id="cd00051">
    <property type="entry name" value="EFh"/>
    <property type="match status" value="1"/>
</dbReference>
<feature type="domain" description="Protein kinase" evidence="9">
    <location>
        <begin position="1"/>
        <end position="81"/>
    </location>
</feature>
<keyword evidence="3" id="KW-0597">Phosphoprotein</keyword>
<keyword evidence="6" id="KW-0418">Kinase</keyword>
<keyword evidence="4" id="KW-0808">Transferase</keyword>
<sequence>MKNNRYGKEIDIWAAGAILYRLLTRRNLEREATDDQNDLDDWINKELSGKSDAAKDLLKKMLKLDPKQRIAAAEALEHPWLKFVSETVPDFKQFVKLRTFSLTFSSMVEVLAKSLPEKENQRLKQLLNNMDTYASTMTLEELKLGLSPLSSTLSESQMKELNDAVDYFFTFPGVTKIMHRHQLEHANIHKAFQFFDTDGDGFITRDDLGQAMSPYRIGGEAAINEIIDDVDTNKISAVLVL</sequence>
<dbReference type="PROSITE" id="PS00018">
    <property type="entry name" value="EF_HAND_1"/>
    <property type="match status" value="1"/>
</dbReference>
<organism evidence="11 12">
    <name type="scientific">Ficus carica</name>
    <name type="common">Common fig</name>
    <dbReference type="NCBI Taxonomy" id="3494"/>
    <lineage>
        <taxon>Eukaryota</taxon>
        <taxon>Viridiplantae</taxon>
        <taxon>Streptophyta</taxon>
        <taxon>Embryophyta</taxon>
        <taxon>Tracheophyta</taxon>
        <taxon>Spermatophyta</taxon>
        <taxon>Magnoliopsida</taxon>
        <taxon>eudicotyledons</taxon>
        <taxon>Gunneridae</taxon>
        <taxon>Pentapetalae</taxon>
        <taxon>rosids</taxon>
        <taxon>fabids</taxon>
        <taxon>Rosales</taxon>
        <taxon>Moraceae</taxon>
        <taxon>Ficeae</taxon>
        <taxon>Ficus</taxon>
    </lineage>
</organism>
<reference evidence="11" key="1">
    <citation type="submission" date="2023-07" db="EMBL/GenBank/DDBJ databases">
        <title>draft genome sequence of fig (Ficus carica).</title>
        <authorList>
            <person name="Takahashi T."/>
            <person name="Nishimura K."/>
        </authorList>
    </citation>
    <scope>NUCLEOTIDE SEQUENCE</scope>
</reference>
<dbReference type="EMBL" id="BTGU01000024">
    <property type="protein sequence ID" value="GMN47143.1"/>
    <property type="molecule type" value="Genomic_DNA"/>
</dbReference>
<evidence type="ECO:0000256" key="4">
    <source>
        <dbReference type="ARBA" id="ARBA00022679"/>
    </source>
</evidence>
<dbReference type="GO" id="GO:0004674">
    <property type="term" value="F:protein serine/threonine kinase activity"/>
    <property type="evidence" value="ECO:0007669"/>
    <property type="project" value="UniProtKB-KW"/>
</dbReference>
<dbReference type="PROSITE" id="PS50222">
    <property type="entry name" value="EF_HAND_2"/>
    <property type="match status" value="1"/>
</dbReference>
<evidence type="ECO:0000256" key="3">
    <source>
        <dbReference type="ARBA" id="ARBA00022553"/>
    </source>
</evidence>
<keyword evidence="7" id="KW-0106">Calcium</keyword>
<name>A0AA88AJD8_FICCA</name>
<dbReference type="AlphaFoldDB" id="A0AA88AJD8"/>
<dbReference type="PROSITE" id="PS50011">
    <property type="entry name" value="PROTEIN_KINASE_DOM"/>
    <property type="match status" value="1"/>
</dbReference>
<protein>
    <recommendedName>
        <fullName evidence="13">Calcium-dependent protein kinase</fullName>
    </recommendedName>
</protein>
<keyword evidence="12" id="KW-1185">Reference proteome</keyword>
<dbReference type="GO" id="GO:0005524">
    <property type="term" value="F:ATP binding"/>
    <property type="evidence" value="ECO:0007669"/>
    <property type="project" value="UniProtKB-KW"/>
</dbReference>
<dbReference type="Gene3D" id="1.10.238.10">
    <property type="entry name" value="EF-hand"/>
    <property type="match status" value="2"/>
</dbReference>
<evidence type="ECO:0000256" key="5">
    <source>
        <dbReference type="ARBA" id="ARBA00022741"/>
    </source>
</evidence>
<evidence type="ECO:0008006" key="13">
    <source>
        <dbReference type="Google" id="ProtNLM"/>
    </source>
</evidence>
<evidence type="ECO:0000313" key="11">
    <source>
        <dbReference type="EMBL" id="GMN47143.1"/>
    </source>
</evidence>
<dbReference type="Proteomes" id="UP001187192">
    <property type="component" value="Unassembled WGS sequence"/>
</dbReference>
<comment type="similarity">
    <text evidence="1">Belongs to the protein kinase superfamily. CAMK Ser/Thr protein kinase family. CaMK subfamily.</text>
</comment>
<evidence type="ECO:0000256" key="7">
    <source>
        <dbReference type="ARBA" id="ARBA00022837"/>
    </source>
</evidence>
<dbReference type="SUPFAM" id="SSF47473">
    <property type="entry name" value="EF-hand"/>
    <property type="match status" value="1"/>
</dbReference>
<feature type="domain" description="EF-hand" evidence="10">
    <location>
        <begin position="183"/>
        <end position="218"/>
    </location>
</feature>
<proteinExistence type="inferred from homology"/>
<dbReference type="SUPFAM" id="SSF56112">
    <property type="entry name" value="Protein kinase-like (PK-like)"/>
    <property type="match status" value="1"/>
</dbReference>